<sequence>CSMVCVCYTFCIHVCVFHALCLCTCVDSVCYIHCVCARVCVLHSMSYVLCACTGLGVTLCDKCFLCAHAWLLHSVLHAVCVGYTVHTCGYYTPCVTRCGCAHVWVLHSVCYTVCMCASVWVLHSVCYMLWGCYTRSVAACTHRAINPLWVLGGGKLVSYTDPPPGCTPGQGRSEAPRRPGAAGRVRGTLGSGVVAFPLAAPQPWGWVGWCRAQFSHRPLCLLGPWWGRATNPAGEGGGRACMGTARDVGGIRIEIWGV</sequence>
<protein>
    <submittedName>
        <fullName evidence="2">Uncharacterized protein</fullName>
    </submittedName>
</protein>
<dbReference type="AlphaFoldDB" id="A0A674J5Y0"/>
<name>A0A674J5Y0_9SAUR</name>
<organism evidence="2 3">
    <name type="scientific">Terrapene triunguis</name>
    <name type="common">Three-toed box turtle</name>
    <dbReference type="NCBI Taxonomy" id="2587831"/>
    <lineage>
        <taxon>Eukaryota</taxon>
        <taxon>Metazoa</taxon>
        <taxon>Chordata</taxon>
        <taxon>Craniata</taxon>
        <taxon>Vertebrata</taxon>
        <taxon>Euteleostomi</taxon>
        <taxon>Archelosauria</taxon>
        <taxon>Testudinata</taxon>
        <taxon>Testudines</taxon>
        <taxon>Cryptodira</taxon>
        <taxon>Durocryptodira</taxon>
        <taxon>Testudinoidea</taxon>
        <taxon>Emydidae</taxon>
        <taxon>Terrapene</taxon>
    </lineage>
</organism>
<keyword evidence="3" id="KW-1185">Reference proteome</keyword>
<dbReference type="Ensembl" id="ENSTMTT00000015372.1">
    <property type="protein sequence ID" value="ENSTMTP00000014854.1"/>
    <property type="gene ID" value="ENSTMTG00000010810.1"/>
</dbReference>
<keyword evidence="1" id="KW-0732">Signal</keyword>
<feature type="chain" id="PRO_5025418093" evidence="1">
    <location>
        <begin position="29"/>
        <end position="258"/>
    </location>
</feature>
<evidence type="ECO:0000313" key="2">
    <source>
        <dbReference type="Ensembl" id="ENSTMTP00000014854.1"/>
    </source>
</evidence>
<feature type="signal peptide" evidence="1">
    <location>
        <begin position="1"/>
        <end position="28"/>
    </location>
</feature>
<evidence type="ECO:0000313" key="3">
    <source>
        <dbReference type="Proteomes" id="UP000472274"/>
    </source>
</evidence>
<dbReference type="Proteomes" id="UP000472274">
    <property type="component" value="Unplaced"/>
</dbReference>
<accession>A0A674J5Y0</accession>
<reference evidence="2" key="2">
    <citation type="submission" date="2025-09" db="UniProtKB">
        <authorList>
            <consortium name="Ensembl"/>
        </authorList>
    </citation>
    <scope>IDENTIFICATION</scope>
</reference>
<reference evidence="2" key="1">
    <citation type="submission" date="2025-08" db="UniProtKB">
        <authorList>
            <consortium name="Ensembl"/>
        </authorList>
    </citation>
    <scope>IDENTIFICATION</scope>
</reference>
<proteinExistence type="predicted"/>
<evidence type="ECO:0000256" key="1">
    <source>
        <dbReference type="SAM" id="SignalP"/>
    </source>
</evidence>